<evidence type="ECO:0000256" key="1">
    <source>
        <dbReference type="SAM" id="SignalP"/>
    </source>
</evidence>
<keyword evidence="5" id="KW-1185">Reference proteome</keyword>
<dbReference type="RefSeq" id="WP_004273132.1">
    <property type="nucleotide sequence ID" value="NZ_JAYNFR010000030.1"/>
</dbReference>
<dbReference type="PANTHER" id="PTHR32234">
    <property type="entry name" value="THIOL:DISULFIDE INTERCHANGE PROTEIN DSBD"/>
    <property type="match status" value="1"/>
</dbReference>
<dbReference type="GO" id="GO:0045454">
    <property type="term" value="P:cell redox homeostasis"/>
    <property type="evidence" value="ECO:0007669"/>
    <property type="project" value="TreeGrafter"/>
</dbReference>
<dbReference type="PANTHER" id="PTHR32234:SF0">
    <property type="entry name" value="THIOL:DISULFIDE INTERCHANGE PROTEIN DSBD"/>
    <property type="match status" value="1"/>
</dbReference>
<dbReference type="EMBL" id="VITT01000014">
    <property type="protein sequence ID" value="TWB54519.1"/>
    <property type="molecule type" value="Genomic_DNA"/>
</dbReference>
<evidence type="ECO:0000313" key="3">
    <source>
        <dbReference type="EMBL" id="TWB18550.1"/>
    </source>
</evidence>
<organism evidence="3 5">
    <name type="scientific">Nitrospirillum amazonense</name>
    <dbReference type="NCBI Taxonomy" id="28077"/>
    <lineage>
        <taxon>Bacteria</taxon>
        <taxon>Pseudomonadati</taxon>
        <taxon>Pseudomonadota</taxon>
        <taxon>Alphaproteobacteria</taxon>
        <taxon>Rhodospirillales</taxon>
        <taxon>Azospirillaceae</taxon>
        <taxon>Nitrospirillum</taxon>
    </lineage>
</organism>
<dbReference type="OrthoDB" id="7629852at2"/>
<evidence type="ECO:0000259" key="2">
    <source>
        <dbReference type="PROSITE" id="PS51352"/>
    </source>
</evidence>
<dbReference type="SUPFAM" id="SSF52833">
    <property type="entry name" value="Thioredoxin-like"/>
    <property type="match status" value="1"/>
</dbReference>
<dbReference type="Pfam" id="PF13899">
    <property type="entry name" value="Thioredoxin_7"/>
    <property type="match status" value="1"/>
</dbReference>
<dbReference type="EMBL" id="VITO01000024">
    <property type="protein sequence ID" value="TWB18550.1"/>
    <property type="molecule type" value="Genomic_DNA"/>
</dbReference>
<evidence type="ECO:0000313" key="4">
    <source>
        <dbReference type="EMBL" id="TWB54519.1"/>
    </source>
</evidence>
<reference evidence="5 6" key="1">
    <citation type="submission" date="2019-06" db="EMBL/GenBank/DDBJ databases">
        <title>Genomic Encyclopedia of Type Strains, Phase IV (KMG-V): Genome sequencing to study the core and pangenomes of soil and plant-associated prokaryotes.</title>
        <authorList>
            <person name="Whitman W."/>
        </authorList>
    </citation>
    <scope>NUCLEOTIDE SEQUENCE [LARGE SCALE GENOMIC DNA]</scope>
    <source>
        <strain evidence="4 6">BR 11140</strain>
        <strain evidence="3 5">BR 11865</strain>
    </source>
</reference>
<feature type="domain" description="Thioredoxin" evidence="2">
    <location>
        <begin position="38"/>
        <end position="176"/>
    </location>
</feature>
<evidence type="ECO:0000313" key="5">
    <source>
        <dbReference type="Proteomes" id="UP000316545"/>
    </source>
</evidence>
<dbReference type="InterPro" id="IPR013766">
    <property type="entry name" value="Thioredoxin_domain"/>
</dbReference>
<evidence type="ECO:0000313" key="6">
    <source>
        <dbReference type="Proteomes" id="UP000318050"/>
    </source>
</evidence>
<feature type="signal peptide" evidence="1">
    <location>
        <begin position="1"/>
        <end position="24"/>
    </location>
</feature>
<protein>
    <submittedName>
        <fullName evidence="3">Thioredoxin-like protein</fullName>
    </submittedName>
</protein>
<dbReference type="InterPro" id="IPR036249">
    <property type="entry name" value="Thioredoxin-like_sf"/>
</dbReference>
<dbReference type="Proteomes" id="UP000316545">
    <property type="component" value="Unassembled WGS sequence"/>
</dbReference>
<dbReference type="PROSITE" id="PS51352">
    <property type="entry name" value="THIOREDOXIN_2"/>
    <property type="match status" value="1"/>
</dbReference>
<feature type="chain" id="PRO_5044617572" evidence="1">
    <location>
        <begin position="25"/>
        <end position="183"/>
    </location>
</feature>
<dbReference type="Proteomes" id="UP000318050">
    <property type="component" value="Unassembled WGS sequence"/>
</dbReference>
<keyword evidence="1" id="KW-0732">Signal</keyword>
<dbReference type="Gene3D" id="3.40.30.10">
    <property type="entry name" value="Glutaredoxin"/>
    <property type="match status" value="1"/>
</dbReference>
<comment type="caution">
    <text evidence="3">The sequence shown here is derived from an EMBL/GenBank/DDBJ whole genome shotgun (WGS) entry which is preliminary data.</text>
</comment>
<dbReference type="GO" id="GO:0015035">
    <property type="term" value="F:protein-disulfide reductase activity"/>
    <property type="evidence" value="ECO:0007669"/>
    <property type="project" value="TreeGrafter"/>
</dbReference>
<proteinExistence type="predicted"/>
<name>A0A560FAA5_9PROT</name>
<dbReference type="AlphaFoldDB" id="A0A560FAA5"/>
<gene>
    <name evidence="3" type="ORF">FBZ88_12420</name>
    <name evidence="4" type="ORF">FBZ92_114104</name>
</gene>
<sequence length="183" mass="19489">MTARTTLSALGVAALLALPLLAPAAATAQVAAPQVGNVELKQPLPYPYDEAIDNAAVNAQVDAALAKAKKEHKRVLLDFGGNWCGDCRVLAGLVELPQVHSFLDKNYVMVTVDVGRYTKNMDVPARFGVPKFKGVPTVLVVEADGTLVNGDASFDLTDARHMDPQAVVDWLAKWAPPSKTASR</sequence>
<accession>A0A560FAA5</accession>